<accession>A0A1J0LTM5</accession>
<sequence length="182" mass="20275">MTHDELVIVGPSRWRIAPDPKADIVGQVRVSVRGGGLRESTVEVPGQDGVVSTKLGYSPAEVTVEVRVADFGQLDRIRRFAEVYRNRRGAEKHTPVQLVHPATHRWGIREVYLVDLEEAPLDWREGYRLTLRFQEWWPETRTKKATKQQGGGAGGEGGLLGQGVSVLEVDRPSKSPPPPPKR</sequence>
<reference evidence="3" key="1">
    <citation type="submission" date="2016-06" db="EMBL/GenBank/DDBJ databases">
        <title>Whole genome sequencing of Thermus brockianus strain GE-1.</title>
        <authorList>
            <person name="Schaefers C."/>
            <person name="Blank S."/>
            <person name="Wiebusch S."/>
            <person name="Elleuche S."/>
            <person name="Antranikian G."/>
        </authorList>
    </citation>
    <scope>NUCLEOTIDE SEQUENCE [LARGE SCALE GENOMIC DNA]</scope>
    <source>
        <strain evidence="3">GE-1</strain>
    </source>
</reference>
<dbReference type="OrthoDB" id="9904291at2"/>
<dbReference type="STRING" id="56956.A0O31_01645"/>
<proteinExistence type="predicted"/>
<dbReference type="Proteomes" id="UP000182993">
    <property type="component" value="Chromosome"/>
</dbReference>
<organism evidence="2 3">
    <name type="scientific">Thermus brockianus</name>
    <dbReference type="NCBI Taxonomy" id="56956"/>
    <lineage>
        <taxon>Bacteria</taxon>
        <taxon>Thermotogati</taxon>
        <taxon>Deinococcota</taxon>
        <taxon>Deinococci</taxon>
        <taxon>Thermales</taxon>
        <taxon>Thermaceae</taxon>
        <taxon>Thermus</taxon>
    </lineage>
</organism>
<evidence type="ECO:0000313" key="2">
    <source>
        <dbReference type="EMBL" id="APD09753.1"/>
    </source>
</evidence>
<protein>
    <submittedName>
        <fullName evidence="2">Uncharacterized protein</fullName>
    </submittedName>
</protein>
<dbReference type="RefSeq" id="WP_071677410.1">
    <property type="nucleotide sequence ID" value="NZ_CP016312.1"/>
</dbReference>
<evidence type="ECO:0000256" key="1">
    <source>
        <dbReference type="SAM" id="MobiDB-lite"/>
    </source>
</evidence>
<name>A0A1J0LTM5_THEBO</name>
<feature type="region of interest" description="Disordered" evidence="1">
    <location>
        <begin position="141"/>
        <end position="182"/>
    </location>
</feature>
<dbReference type="AlphaFoldDB" id="A0A1J0LTM5"/>
<dbReference type="KEGG" id="tbc:A0O31_01645"/>
<feature type="compositionally biased region" description="Gly residues" evidence="1">
    <location>
        <begin position="149"/>
        <end position="161"/>
    </location>
</feature>
<gene>
    <name evidence="2" type="ORF">A0O31_01645</name>
</gene>
<dbReference type="EMBL" id="CP016312">
    <property type="protein sequence ID" value="APD09753.1"/>
    <property type="molecule type" value="Genomic_DNA"/>
</dbReference>
<evidence type="ECO:0000313" key="3">
    <source>
        <dbReference type="Proteomes" id="UP000182993"/>
    </source>
</evidence>